<evidence type="ECO:0000259" key="6">
    <source>
        <dbReference type="PROSITE" id="PS50110"/>
    </source>
</evidence>
<proteinExistence type="predicted"/>
<keyword evidence="1" id="KW-0805">Transcription regulation</keyword>
<dbReference type="OrthoDB" id="324626at2"/>
<dbReference type="AlphaFoldDB" id="A0A154BRY5"/>
<feature type="domain" description="HTH araC/xylS-type" evidence="5">
    <location>
        <begin position="143"/>
        <end position="241"/>
    </location>
</feature>
<dbReference type="InterPro" id="IPR001789">
    <property type="entry name" value="Sig_transdc_resp-reg_receiver"/>
</dbReference>
<dbReference type="GO" id="GO:0000160">
    <property type="term" value="P:phosphorelay signal transduction system"/>
    <property type="evidence" value="ECO:0007669"/>
    <property type="project" value="InterPro"/>
</dbReference>
<dbReference type="PRINTS" id="PR00032">
    <property type="entry name" value="HTHARAC"/>
</dbReference>
<dbReference type="SMART" id="SM00448">
    <property type="entry name" value="REC"/>
    <property type="match status" value="1"/>
</dbReference>
<name>A0A154BRY5_ANASB</name>
<dbReference type="Gene3D" id="3.40.50.2300">
    <property type="match status" value="1"/>
</dbReference>
<dbReference type="InterPro" id="IPR011006">
    <property type="entry name" value="CheY-like_superfamily"/>
</dbReference>
<evidence type="ECO:0008006" key="9">
    <source>
        <dbReference type="Google" id="ProtNLM"/>
    </source>
</evidence>
<accession>A0A154BRY5</accession>
<dbReference type="PANTHER" id="PTHR43280:SF2">
    <property type="entry name" value="HTH-TYPE TRANSCRIPTIONAL REGULATOR EXSA"/>
    <property type="match status" value="1"/>
</dbReference>
<dbReference type="STRING" id="1794912.AXX12_09625"/>
<dbReference type="PROSITE" id="PS01124">
    <property type="entry name" value="HTH_ARAC_FAMILY_2"/>
    <property type="match status" value="1"/>
</dbReference>
<dbReference type="Pfam" id="PF00072">
    <property type="entry name" value="Response_reg"/>
    <property type="match status" value="1"/>
</dbReference>
<evidence type="ECO:0000256" key="1">
    <source>
        <dbReference type="ARBA" id="ARBA00023015"/>
    </source>
</evidence>
<keyword evidence="4" id="KW-0597">Phosphoprotein</keyword>
<evidence type="ECO:0000256" key="4">
    <source>
        <dbReference type="PROSITE-ProRule" id="PRU00169"/>
    </source>
</evidence>
<dbReference type="PANTHER" id="PTHR43280">
    <property type="entry name" value="ARAC-FAMILY TRANSCRIPTIONAL REGULATOR"/>
    <property type="match status" value="1"/>
</dbReference>
<feature type="domain" description="Response regulatory" evidence="6">
    <location>
        <begin position="3"/>
        <end position="120"/>
    </location>
</feature>
<dbReference type="GO" id="GO:0003700">
    <property type="term" value="F:DNA-binding transcription factor activity"/>
    <property type="evidence" value="ECO:0007669"/>
    <property type="project" value="InterPro"/>
</dbReference>
<sequence>MFTILIVDDEKWVRSVLRLTIEEIDMPFRVIKECEDAEEALLWLESHAADLVITDIRMPGMDGLTFTKEVRRRGVQQDFIVISMYDDFHLVQEALRLGVFDYLLKPIQITDVEACFEKWVNARELKLESQTTKDKKSGSVLISKVLQFIETTPLSEVNLSKAAKHVHISPSYLSAIFKQQLNMNFVDYLTRLRIRESKRSLAKTEMTIADIAERMGYSDLPYFCNFFKKEMGCTPSEYRHKCRKVMMPESMMKK</sequence>
<dbReference type="InterPro" id="IPR018062">
    <property type="entry name" value="HTH_AraC-typ_CS"/>
</dbReference>
<protein>
    <recommendedName>
        <fullName evidence="9">AraC family transcriptional regulator</fullName>
    </recommendedName>
</protein>
<evidence type="ECO:0000256" key="3">
    <source>
        <dbReference type="ARBA" id="ARBA00023163"/>
    </source>
</evidence>
<evidence type="ECO:0000256" key="2">
    <source>
        <dbReference type="ARBA" id="ARBA00023125"/>
    </source>
</evidence>
<dbReference type="SUPFAM" id="SSF46689">
    <property type="entry name" value="Homeodomain-like"/>
    <property type="match status" value="2"/>
</dbReference>
<dbReference type="Gene3D" id="1.10.10.60">
    <property type="entry name" value="Homeodomain-like"/>
    <property type="match status" value="2"/>
</dbReference>
<dbReference type="PROSITE" id="PS00041">
    <property type="entry name" value="HTH_ARAC_FAMILY_1"/>
    <property type="match status" value="1"/>
</dbReference>
<dbReference type="SMART" id="SM00342">
    <property type="entry name" value="HTH_ARAC"/>
    <property type="match status" value="1"/>
</dbReference>
<dbReference type="GO" id="GO:0043565">
    <property type="term" value="F:sequence-specific DNA binding"/>
    <property type="evidence" value="ECO:0007669"/>
    <property type="project" value="InterPro"/>
</dbReference>
<dbReference type="InterPro" id="IPR020449">
    <property type="entry name" value="Tscrpt_reg_AraC-type_HTH"/>
</dbReference>
<keyword evidence="2" id="KW-0238">DNA-binding</keyword>
<dbReference type="Proteomes" id="UP000076268">
    <property type="component" value="Unassembled WGS sequence"/>
</dbReference>
<gene>
    <name evidence="7" type="ORF">AXX12_09625</name>
</gene>
<evidence type="ECO:0000313" key="7">
    <source>
        <dbReference type="EMBL" id="KYZ76669.1"/>
    </source>
</evidence>
<evidence type="ECO:0000313" key="8">
    <source>
        <dbReference type="Proteomes" id="UP000076268"/>
    </source>
</evidence>
<reference evidence="7 8" key="1">
    <citation type="submission" date="2016-02" db="EMBL/GenBank/DDBJ databases">
        <title>Anaerosporomusa subterraneum gen. nov., sp. nov., a spore-forming obligate anaerobe isolated from saprolite.</title>
        <authorList>
            <person name="Choi J.K."/>
            <person name="Shah M."/>
            <person name="Yee N."/>
        </authorList>
    </citation>
    <scope>NUCLEOTIDE SEQUENCE [LARGE SCALE GENOMIC DNA]</scope>
    <source>
        <strain evidence="7 8">RU4</strain>
    </source>
</reference>
<organism evidence="7 8">
    <name type="scientific">Anaerosporomusa subterranea</name>
    <dbReference type="NCBI Taxonomy" id="1794912"/>
    <lineage>
        <taxon>Bacteria</taxon>
        <taxon>Bacillati</taxon>
        <taxon>Bacillota</taxon>
        <taxon>Negativicutes</taxon>
        <taxon>Acetonemataceae</taxon>
        <taxon>Anaerosporomusa</taxon>
    </lineage>
</organism>
<dbReference type="InterPro" id="IPR018060">
    <property type="entry name" value="HTH_AraC"/>
</dbReference>
<dbReference type="InterPro" id="IPR009057">
    <property type="entry name" value="Homeodomain-like_sf"/>
</dbReference>
<dbReference type="PROSITE" id="PS50110">
    <property type="entry name" value="RESPONSE_REGULATORY"/>
    <property type="match status" value="1"/>
</dbReference>
<keyword evidence="3" id="KW-0804">Transcription</keyword>
<dbReference type="CDD" id="cd17536">
    <property type="entry name" value="REC_YesN-like"/>
    <property type="match status" value="1"/>
</dbReference>
<dbReference type="Pfam" id="PF12833">
    <property type="entry name" value="HTH_18"/>
    <property type="match status" value="1"/>
</dbReference>
<dbReference type="RefSeq" id="WP_066242534.1">
    <property type="nucleotide sequence ID" value="NZ_LSGP01000017.1"/>
</dbReference>
<evidence type="ECO:0000259" key="5">
    <source>
        <dbReference type="PROSITE" id="PS01124"/>
    </source>
</evidence>
<dbReference type="EMBL" id="LSGP01000017">
    <property type="protein sequence ID" value="KYZ76669.1"/>
    <property type="molecule type" value="Genomic_DNA"/>
</dbReference>
<dbReference type="SUPFAM" id="SSF52172">
    <property type="entry name" value="CheY-like"/>
    <property type="match status" value="1"/>
</dbReference>
<keyword evidence="8" id="KW-1185">Reference proteome</keyword>
<feature type="modified residue" description="4-aspartylphosphate" evidence="4">
    <location>
        <position position="55"/>
    </location>
</feature>
<comment type="caution">
    <text evidence="7">The sequence shown here is derived from an EMBL/GenBank/DDBJ whole genome shotgun (WGS) entry which is preliminary data.</text>
</comment>